<dbReference type="SUPFAM" id="SSF48576">
    <property type="entry name" value="Terpenoid synthases"/>
    <property type="match status" value="1"/>
</dbReference>
<reference evidence="1" key="1">
    <citation type="submission" date="2022-08" db="EMBL/GenBank/DDBJ databases">
        <title>Nisaea acidiphila sp. nov., isolated from a marine algal debris and emended description of the genus Nisaea Urios et al. 2008.</title>
        <authorList>
            <person name="Kwon K."/>
        </authorList>
    </citation>
    <scope>NUCLEOTIDE SEQUENCE</scope>
    <source>
        <strain evidence="1">MEBiC11861</strain>
    </source>
</reference>
<dbReference type="KEGG" id="naci:NUH88_00085"/>
<dbReference type="Proteomes" id="UP001060336">
    <property type="component" value="Chromosome"/>
</dbReference>
<evidence type="ECO:0000313" key="1">
    <source>
        <dbReference type="EMBL" id="UUX50108.1"/>
    </source>
</evidence>
<dbReference type="EMBL" id="CP102480">
    <property type="protein sequence ID" value="UUX50108.1"/>
    <property type="molecule type" value="Genomic_DNA"/>
</dbReference>
<dbReference type="RefSeq" id="WP_257769141.1">
    <property type="nucleotide sequence ID" value="NZ_CP102480.1"/>
</dbReference>
<organism evidence="1 2">
    <name type="scientific">Nisaea acidiphila</name>
    <dbReference type="NCBI Taxonomy" id="1862145"/>
    <lineage>
        <taxon>Bacteria</taxon>
        <taxon>Pseudomonadati</taxon>
        <taxon>Pseudomonadota</taxon>
        <taxon>Alphaproteobacteria</taxon>
        <taxon>Rhodospirillales</taxon>
        <taxon>Thalassobaculaceae</taxon>
        <taxon>Nisaea</taxon>
    </lineage>
</organism>
<evidence type="ECO:0000313" key="2">
    <source>
        <dbReference type="Proteomes" id="UP001060336"/>
    </source>
</evidence>
<gene>
    <name evidence="1" type="ORF">NUH88_00085</name>
</gene>
<sequence>MTPDQTGLSPAAALLRRQDPDRFRFALFAPPSAREALFTLYAFNHEVAKTRESVSETMIGGIRLQWWRESIEGIYGGVPRQHEIVLPLAACIEAYSLSRNAFDGLINARERDLEDRPMDDLSEAERYLRAATEPLIELAGMILDPAGKLERNGLADIAAGHAFMGKLRATGHLEAARRPFFPRSLLEKHGGSPRKFSELKMDEGCRSAVREMADHALALTARGLARTRKERTLAPLLLPARQTRSRGSQLAKLRYDPFDMRFAGPDPLEIWRFWLSRFSGRY</sequence>
<protein>
    <submittedName>
        <fullName evidence="1">Squalene/phytoene synthase family protein</fullName>
    </submittedName>
</protein>
<dbReference type="Gene3D" id="1.10.600.10">
    <property type="entry name" value="Farnesyl Diphosphate Synthase"/>
    <property type="match status" value="1"/>
</dbReference>
<dbReference type="InterPro" id="IPR008949">
    <property type="entry name" value="Isoprenoid_synthase_dom_sf"/>
</dbReference>
<keyword evidence="2" id="KW-1185">Reference proteome</keyword>
<accession>A0A9J7AUW5</accession>
<dbReference type="AlphaFoldDB" id="A0A9J7AUW5"/>
<dbReference type="Pfam" id="PF00494">
    <property type="entry name" value="SQS_PSY"/>
    <property type="match status" value="1"/>
</dbReference>
<dbReference type="InterPro" id="IPR002060">
    <property type="entry name" value="Squ/phyt_synthse"/>
</dbReference>
<proteinExistence type="predicted"/>
<name>A0A9J7AUW5_9PROT</name>